<reference evidence="1" key="2">
    <citation type="submission" date="2020-05" db="UniProtKB">
        <authorList>
            <consortium name="EnsemblMetazoa"/>
        </authorList>
    </citation>
    <scope>IDENTIFICATION</scope>
    <source>
        <strain evidence="1">IAEA</strain>
    </source>
</reference>
<organism evidence="1 2">
    <name type="scientific">Glossina pallidipes</name>
    <name type="common">Tsetse fly</name>
    <dbReference type="NCBI Taxonomy" id="7398"/>
    <lineage>
        <taxon>Eukaryota</taxon>
        <taxon>Metazoa</taxon>
        <taxon>Ecdysozoa</taxon>
        <taxon>Arthropoda</taxon>
        <taxon>Hexapoda</taxon>
        <taxon>Insecta</taxon>
        <taxon>Pterygota</taxon>
        <taxon>Neoptera</taxon>
        <taxon>Endopterygota</taxon>
        <taxon>Diptera</taxon>
        <taxon>Brachycera</taxon>
        <taxon>Muscomorpha</taxon>
        <taxon>Hippoboscoidea</taxon>
        <taxon>Glossinidae</taxon>
        <taxon>Glossina</taxon>
    </lineage>
</organism>
<reference evidence="2" key="1">
    <citation type="submission" date="2014-03" db="EMBL/GenBank/DDBJ databases">
        <authorList>
            <person name="Aksoy S."/>
            <person name="Warren W."/>
            <person name="Wilson R.K."/>
        </authorList>
    </citation>
    <scope>NUCLEOTIDE SEQUENCE [LARGE SCALE GENOMIC DNA]</scope>
    <source>
        <strain evidence="2">IAEA</strain>
    </source>
</reference>
<keyword evidence="2" id="KW-1185">Reference proteome</keyword>
<dbReference type="InterPro" id="IPR002093">
    <property type="entry name" value="BRCA2_repeat"/>
</dbReference>
<dbReference type="AlphaFoldDB" id="A0A1B0ACC5"/>
<dbReference type="VEuPathDB" id="VectorBase:GPAI040998"/>
<proteinExistence type="predicted"/>
<accession>A0A1B0ACC5</accession>
<dbReference type="PROSITE" id="PS50138">
    <property type="entry name" value="BRCA2_REPEAT"/>
    <property type="match status" value="1"/>
</dbReference>
<dbReference type="Proteomes" id="UP000092445">
    <property type="component" value="Unassembled WGS sequence"/>
</dbReference>
<sequence length="142" mass="16164">MSTNLEISIFTISSSSSLGLPENYEYKQGKLVFVPLRVHYVTVVLKRDDGLEENTATFYTLQNFQANRCYDGIEKDDTYNVNQTLVSSNQCKTGISFQTANGKKISISEESQIPIQNNLSEFQDDLQETDYETELKDIKARI</sequence>
<protein>
    <submittedName>
        <fullName evidence="1">Uncharacterized protein</fullName>
    </submittedName>
</protein>
<evidence type="ECO:0000313" key="2">
    <source>
        <dbReference type="Proteomes" id="UP000092445"/>
    </source>
</evidence>
<evidence type="ECO:0000313" key="1">
    <source>
        <dbReference type="EnsemblMetazoa" id="GPAI040998-PA"/>
    </source>
</evidence>
<dbReference type="EnsemblMetazoa" id="GPAI040998-RA">
    <property type="protein sequence ID" value="GPAI040998-PA"/>
    <property type="gene ID" value="GPAI040998"/>
</dbReference>
<name>A0A1B0ACC5_GLOPL</name>
<dbReference type="Pfam" id="PF00634">
    <property type="entry name" value="BRCA2"/>
    <property type="match status" value="1"/>
</dbReference>